<feature type="transmembrane region" description="Helical" evidence="6">
    <location>
        <begin position="20"/>
        <end position="38"/>
    </location>
</feature>
<evidence type="ECO:0000256" key="6">
    <source>
        <dbReference type="SAM" id="Phobius"/>
    </source>
</evidence>
<keyword evidence="9" id="KW-1185">Reference proteome</keyword>
<organism evidence="8 9">
    <name type="scientific">Rhodococcus globerulus</name>
    <dbReference type="NCBI Taxonomy" id="33008"/>
    <lineage>
        <taxon>Bacteria</taxon>
        <taxon>Bacillati</taxon>
        <taxon>Actinomycetota</taxon>
        <taxon>Actinomycetes</taxon>
        <taxon>Mycobacteriales</taxon>
        <taxon>Nocardiaceae</taxon>
        <taxon>Rhodococcus</taxon>
    </lineage>
</organism>
<keyword evidence="2" id="KW-1003">Cell membrane</keyword>
<keyword evidence="5 6" id="KW-0472">Membrane</keyword>
<comment type="caution">
    <text evidence="8">The sequence shown here is derived from an EMBL/GenBank/DDBJ whole genome shotgun (WGS) entry which is preliminary data.</text>
</comment>
<dbReference type="Pfam" id="PF13396">
    <property type="entry name" value="PLDc_N"/>
    <property type="match status" value="1"/>
</dbReference>
<dbReference type="EMBL" id="JAWLKB010000002">
    <property type="protein sequence ID" value="MDV6266373.1"/>
    <property type="molecule type" value="Genomic_DNA"/>
</dbReference>
<gene>
    <name evidence="8" type="ORF">R3Q16_07145</name>
</gene>
<comment type="subcellular location">
    <subcellularLocation>
        <location evidence="1">Cell membrane</location>
        <topology evidence="1">Multi-pass membrane protein</topology>
    </subcellularLocation>
</comment>
<name>A0ABU4BQD4_RHOGO</name>
<evidence type="ECO:0000259" key="7">
    <source>
        <dbReference type="Pfam" id="PF13396"/>
    </source>
</evidence>
<evidence type="ECO:0000313" key="9">
    <source>
        <dbReference type="Proteomes" id="UP001185927"/>
    </source>
</evidence>
<dbReference type="Proteomes" id="UP001185927">
    <property type="component" value="Unassembled WGS sequence"/>
</dbReference>
<dbReference type="InterPro" id="IPR027379">
    <property type="entry name" value="CLS_N"/>
</dbReference>
<sequence>MSRNKKSWSELSPRQRRIVIVMGSIQSILAIAAWADLAKRDRAAVNGSKAKWAAIIAINFFGPITYFRRGRIQSK</sequence>
<evidence type="ECO:0000256" key="5">
    <source>
        <dbReference type="ARBA" id="ARBA00023136"/>
    </source>
</evidence>
<reference evidence="8 9" key="1">
    <citation type="submission" date="2023-10" db="EMBL/GenBank/DDBJ databases">
        <title>Development of a sustainable strategy for remediation of hydrocarbon-contaminated territories based on the waste exchange concept.</title>
        <authorList>
            <person name="Krivoruchko A."/>
        </authorList>
    </citation>
    <scope>NUCLEOTIDE SEQUENCE [LARGE SCALE GENOMIC DNA]</scope>
    <source>
        <strain evidence="8 9">IEGM 1203</strain>
    </source>
</reference>
<evidence type="ECO:0000256" key="2">
    <source>
        <dbReference type="ARBA" id="ARBA00022475"/>
    </source>
</evidence>
<keyword evidence="3 6" id="KW-0812">Transmembrane</keyword>
<evidence type="ECO:0000313" key="8">
    <source>
        <dbReference type="EMBL" id="MDV6266373.1"/>
    </source>
</evidence>
<accession>A0ABU4BQD4</accession>
<keyword evidence="4 6" id="KW-1133">Transmembrane helix</keyword>
<evidence type="ECO:0000256" key="4">
    <source>
        <dbReference type="ARBA" id="ARBA00022989"/>
    </source>
</evidence>
<evidence type="ECO:0000256" key="1">
    <source>
        <dbReference type="ARBA" id="ARBA00004651"/>
    </source>
</evidence>
<evidence type="ECO:0000256" key="3">
    <source>
        <dbReference type="ARBA" id="ARBA00022692"/>
    </source>
</evidence>
<feature type="transmembrane region" description="Helical" evidence="6">
    <location>
        <begin position="50"/>
        <end position="67"/>
    </location>
</feature>
<proteinExistence type="predicted"/>
<dbReference type="RefSeq" id="WP_033234609.1">
    <property type="nucleotide sequence ID" value="NZ_CEDU01000022.1"/>
</dbReference>
<feature type="domain" description="Cardiolipin synthase N-terminal" evidence="7">
    <location>
        <begin position="28"/>
        <end position="71"/>
    </location>
</feature>
<protein>
    <submittedName>
        <fullName evidence="8">PLDc N-terminal domain-containing protein</fullName>
    </submittedName>
</protein>